<protein>
    <submittedName>
        <fullName evidence="2">Uncharacterized protein</fullName>
    </submittedName>
</protein>
<evidence type="ECO:0000313" key="3">
    <source>
        <dbReference type="Proteomes" id="UP001367676"/>
    </source>
</evidence>
<evidence type="ECO:0000256" key="1">
    <source>
        <dbReference type="SAM" id="MobiDB-lite"/>
    </source>
</evidence>
<feature type="region of interest" description="Disordered" evidence="1">
    <location>
        <begin position="108"/>
        <end position="135"/>
    </location>
</feature>
<name>A0AAN9TEH8_9HEMI</name>
<proteinExistence type="predicted"/>
<accession>A0AAN9TEH8</accession>
<organism evidence="2 3">
    <name type="scientific">Parthenolecanium corni</name>
    <dbReference type="NCBI Taxonomy" id="536013"/>
    <lineage>
        <taxon>Eukaryota</taxon>
        <taxon>Metazoa</taxon>
        <taxon>Ecdysozoa</taxon>
        <taxon>Arthropoda</taxon>
        <taxon>Hexapoda</taxon>
        <taxon>Insecta</taxon>
        <taxon>Pterygota</taxon>
        <taxon>Neoptera</taxon>
        <taxon>Paraneoptera</taxon>
        <taxon>Hemiptera</taxon>
        <taxon>Sternorrhyncha</taxon>
        <taxon>Coccoidea</taxon>
        <taxon>Coccidae</taxon>
        <taxon>Parthenolecanium</taxon>
    </lineage>
</organism>
<reference evidence="2 3" key="1">
    <citation type="submission" date="2024-03" db="EMBL/GenBank/DDBJ databases">
        <title>Adaptation during the transition from Ophiocordyceps entomopathogen to insect associate is accompanied by gene loss and intensified selection.</title>
        <authorList>
            <person name="Ward C.M."/>
            <person name="Onetto C.A."/>
            <person name="Borneman A.R."/>
        </authorList>
    </citation>
    <scope>NUCLEOTIDE SEQUENCE [LARGE SCALE GENOMIC DNA]</scope>
    <source>
        <strain evidence="2">AWRI1</strain>
        <tissue evidence="2">Single Adult Female</tissue>
    </source>
</reference>
<keyword evidence="3" id="KW-1185">Reference proteome</keyword>
<feature type="compositionally biased region" description="Pro residues" evidence="1">
    <location>
        <begin position="111"/>
        <end position="124"/>
    </location>
</feature>
<evidence type="ECO:0000313" key="2">
    <source>
        <dbReference type="EMBL" id="KAK7583826.1"/>
    </source>
</evidence>
<dbReference type="Proteomes" id="UP001367676">
    <property type="component" value="Unassembled WGS sequence"/>
</dbReference>
<dbReference type="EMBL" id="JBBCAQ010000032">
    <property type="protein sequence ID" value="KAK7583826.1"/>
    <property type="molecule type" value="Genomic_DNA"/>
</dbReference>
<sequence length="276" mass="30652">MHVKWLPDGDGSDSNSLSQQQQSQHQQNQHQLSLQPNPQALLPNGHIFPPMSQLPPSHFASQQQGNNGGEGVYRQLQPQMNRAQDDAMVSYIFQRTHSDTAELSLQQHPALAPPPPQQPPPPPHIQSQQAPTAVPLSHVQGKFQALRWPPSNEQVADFARNDHQQLLYEAQLNGPARMFPSTGPPPPQLPQPHPPPPQLAILQQPVDLQQRSQTGKLFIVFTVGIGSINSECCFRKESTLQSPLRLFESSLTKYLDYGSSLINDGTKILQRDVLNT</sequence>
<dbReference type="AlphaFoldDB" id="A0AAN9TEH8"/>
<feature type="region of interest" description="Disordered" evidence="1">
    <location>
        <begin position="1"/>
        <end position="81"/>
    </location>
</feature>
<comment type="caution">
    <text evidence="2">The sequence shown here is derived from an EMBL/GenBank/DDBJ whole genome shotgun (WGS) entry which is preliminary data.</text>
</comment>
<gene>
    <name evidence="2" type="ORF">V9T40_004789</name>
</gene>
<feature type="compositionally biased region" description="Low complexity" evidence="1">
    <location>
        <begin position="14"/>
        <end position="39"/>
    </location>
</feature>